<feature type="coiled-coil region" evidence="6">
    <location>
        <begin position="204"/>
        <end position="231"/>
    </location>
</feature>
<keyword evidence="6" id="KW-0175">Coiled coil</keyword>
<dbReference type="InterPro" id="IPR010432">
    <property type="entry name" value="RDD"/>
</dbReference>
<evidence type="ECO:0000313" key="9">
    <source>
        <dbReference type="EMBL" id="PAP77609.1"/>
    </source>
</evidence>
<comment type="subcellular location">
    <subcellularLocation>
        <location evidence="1">Cell membrane</location>
        <topology evidence="1">Multi-pass membrane protein</topology>
    </subcellularLocation>
</comment>
<reference evidence="9 10" key="1">
    <citation type="submission" date="2016-11" db="EMBL/GenBank/DDBJ databases">
        <title>Study of marine rhodopsin-containing bacteria.</title>
        <authorList>
            <person name="Yoshizawa S."/>
            <person name="Kumagai Y."/>
            <person name="Kogure K."/>
        </authorList>
    </citation>
    <scope>NUCLEOTIDE SEQUENCE [LARGE SCALE GENOMIC DNA]</scope>
    <source>
        <strain evidence="9 10">SAORIC-28</strain>
    </source>
</reference>
<keyword evidence="3 7" id="KW-0812">Transmembrane</keyword>
<keyword evidence="4 7" id="KW-1133">Transmembrane helix</keyword>
<dbReference type="GO" id="GO:0005886">
    <property type="term" value="C:plasma membrane"/>
    <property type="evidence" value="ECO:0007669"/>
    <property type="project" value="UniProtKB-SubCell"/>
</dbReference>
<keyword evidence="10" id="KW-1185">Reference proteome</keyword>
<feature type="domain" description="RDD" evidence="8">
    <location>
        <begin position="252"/>
        <end position="329"/>
    </location>
</feature>
<evidence type="ECO:0000313" key="10">
    <source>
        <dbReference type="Proteomes" id="UP000216339"/>
    </source>
</evidence>
<evidence type="ECO:0000256" key="1">
    <source>
        <dbReference type="ARBA" id="ARBA00004651"/>
    </source>
</evidence>
<dbReference type="PANTHER" id="PTHR36115:SF6">
    <property type="entry name" value="PROLINE-RICH ANTIGEN HOMOLOG"/>
    <property type="match status" value="1"/>
</dbReference>
<evidence type="ECO:0000256" key="7">
    <source>
        <dbReference type="SAM" id="Phobius"/>
    </source>
</evidence>
<dbReference type="PANTHER" id="PTHR36115">
    <property type="entry name" value="PROLINE-RICH ANTIGEN HOMOLOG-RELATED"/>
    <property type="match status" value="1"/>
</dbReference>
<protein>
    <recommendedName>
        <fullName evidence="8">RDD domain-containing protein</fullName>
    </recommendedName>
</protein>
<evidence type="ECO:0000256" key="4">
    <source>
        <dbReference type="ARBA" id="ARBA00022989"/>
    </source>
</evidence>
<dbReference type="RefSeq" id="WP_218830513.1">
    <property type="nucleotide sequence ID" value="NZ_MQWD01000001.1"/>
</dbReference>
<name>A0A271J4J8_9BACT</name>
<evidence type="ECO:0000256" key="6">
    <source>
        <dbReference type="SAM" id="Coils"/>
    </source>
</evidence>
<accession>A0A271J4J8</accession>
<evidence type="ECO:0000256" key="3">
    <source>
        <dbReference type="ARBA" id="ARBA00022692"/>
    </source>
</evidence>
<feature type="transmembrane region" description="Helical" evidence="7">
    <location>
        <begin position="244"/>
        <end position="266"/>
    </location>
</feature>
<feature type="transmembrane region" description="Helical" evidence="7">
    <location>
        <begin position="41"/>
        <end position="68"/>
    </location>
</feature>
<evidence type="ECO:0000259" key="8">
    <source>
        <dbReference type="Pfam" id="PF06271"/>
    </source>
</evidence>
<keyword evidence="2" id="KW-1003">Cell membrane</keyword>
<organism evidence="9 10">
    <name type="scientific">Rubrivirga marina</name>
    <dbReference type="NCBI Taxonomy" id="1196024"/>
    <lineage>
        <taxon>Bacteria</taxon>
        <taxon>Pseudomonadati</taxon>
        <taxon>Rhodothermota</taxon>
        <taxon>Rhodothermia</taxon>
        <taxon>Rhodothermales</taxon>
        <taxon>Rubricoccaceae</taxon>
        <taxon>Rubrivirga</taxon>
    </lineage>
</organism>
<gene>
    <name evidence="9" type="ORF">BSZ37_14745</name>
</gene>
<dbReference type="EMBL" id="MQWD01000001">
    <property type="protein sequence ID" value="PAP77609.1"/>
    <property type="molecule type" value="Genomic_DNA"/>
</dbReference>
<evidence type="ECO:0000256" key="5">
    <source>
        <dbReference type="ARBA" id="ARBA00023136"/>
    </source>
</evidence>
<keyword evidence="5 7" id="KW-0472">Membrane</keyword>
<dbReference type="Proteomes" id="UP000216339">
    <property type="component" value="Unassembled WGS sequence"/>
</dbReference>
<feature type="transmembrane region" description="Helical" evidence="7">
    <location>
        <begin position="80"/>
        <end position="101"/>
    </location>
</feature>
<comment type="caution">
    <text evidence="9">The sequence shown here is derived from an EMBL/GenBank/DDBJ whole genome shotgun (WGS) entry which is preliminary data.</text>
</comment>
<proteinExistence type="predicted"/>
<dbReference type="InterPro" id="IPR051791">
    <property type="entry name" value="Pra-immunoreactive"/>
</dbReference>
<sequence>MARLDDPRDRVTPTAFRIAPDLLGVRLATPARRAAALGIDLLLAGLVTALGGPGAAALAAAILFFLVAMRRGSRHPFRRAVRGALVGVGALILFGIAYGLIDSGGDSLETYGGPGSDESYAYGPQDLDDVPGMAGLDRGLTEAGIDVELSDALGNAASDTLSAEERTAAERDLRALADALAAGDTLAVDSLRETVTPVVAGAEVARLHARNAALDDRADDLDDEVDDLREAIESPSFMRSVRAFGADFGLSLGWIGVYFTLTLAWWGGYTPGKRLLGIRVVRLDGRPLSLWNAFERFGGYAAAIVTGLVGFAQVLWDPNRQGVEDKIAGTVVIRMADPMTPLRVETPSDPPLGTGSDA</sequence>
<evidence type="ECO:0000256" key="2">
    <source>
        <dbReference type="ARBA" id="ARBA00022475"/>
    </source>
</evidence>
<dbReference type="AlphaFoldDB" id="A0A271J4J8"/>
<feature type="transmembrane region" description="Helical" evidence="7">
    <location>
        <begin position="297"/>
        <end position="316"/>
    </location>
</feature>
<dbReference type="Pfam" id="PF06271">
    <property type="entry name" value="RDD"/>
    <property type="match status" value="1"/>
</dbReference>